<feature type="non-terminal residue" evidence="1">
    <location>
        <position position="1"/>
    </location>
</feature>
<name>A0A382DUK4_9ZZZZ</name>
<sequence length="42" mass="4276">VNGIHEVVGSIPSGSTKSCPHRLVGLGHRPFTAATGVRIPLG</sequence>
<evidence type="ECO:0000313" key="1">
    <source>
        <dbReference type="EMBL" id="SVB41782.1"/>
    </source>
</evidence>
<dbReference type="AlphaFoldDB" id="A0A382DUK4"/>
<organism evidence="1">
    <name type="scientific">marine metagenome</name>
    <dbReference type="NCBI Taxonomy" id="408172"/>
    <lineage>
        <taxon>unclassified sequences</taxon>
        <taxon>metagenomes</taxon>
        <taxon>ecological metagenomes</taxon>
    </lineage>
</organism>
<gene>
    <name evidence="1" type="ORF">METZ01_LOCUS194636</name>
</gene>
<accession>A0A382DUK4</accession>
<feature type="non-terminal residue" evidence="1">
    <location>
        <position position="42"/>
    </location>
</feature>
<protein>
    <submittedName>
        <fullName evidence="1">Uncharacterized protein</fullName>
    </submittedName>
</protein>
<reference evidence="1" key="1">
    <citation type="submission" date="2018-05" db="EMBL/GenBank/DDBJ databases">
        <authorList>
            <person name="Lanie J.A."/>
            <person name="Ng W.-L."/>
            <person name="Kazmierczak K.M."/>
            <person name="Andrzejewski T.M."/>
            <person name="Davidsen T.M."/>
            <person name="Wayne K.J."/>
            <person name="Tettelin H."/>
            <person name="Glass J.I."/>
            <person name="Rusch D."/>
            <person name="Podicherti R."/>
            <person name="Tsui H.-C.T."/>
            <person name="Winkler M.E."/>
        </authorList>
    </citation>
    <scope>NUCLEOTIDE SEQUENCE</scope>
</reference>
<proteinExistence type="predicted"/>
<dbReference type="EMBL" id="UINC01041049">
    <property type="protein sequence ID" value="SVB41782.1"/>
    <property type="molecule type" value="Genomic_DNA"/>
</dbReference>